<dbReference type="EMBL" id="CAUYUJ010017216">
    <property type="protein sequence ID" value="CAK0872908.1"/>
    <property type="molecule type" value="Genomic_DNA"/>
</dbReference>
<gene>
    <name evidence="2" type="ORF">PCOR1329_LOCUS58243</name>
</gene>
<keyword evidence="3" id="KW-1185">Reference proteome</keyword>
<protein>
    <recommendedName>
        <fullName evidence="4">Subtilisin</fullName>
    </recommendedName>
</protein>
<sequence>MDLVKNARDHDIEPVLFIGRLVHVVGWGSQAAGGGTNPASARVDNHMKIQAAIAREGREARAEQGPWTRQRTRTWARLPGAPGASSFPVLVRLVDSHEVQQAEEARLVLVNSVSQHLALPRTSEQPVGIVLDRTPG</sequence>
<reference evidence="2" key="1">
    <citation type="submission" date="2023-10" db="EMBL/GenBank/DDBJ databases">
        <authorList>
            <person name="Chen Y."/>
            <person name="Shah S."/>
            <person name="Dougan E. K."/>
            <person name="Thang M."/>
            <person name="Chan C."/>
        </authorList>
    </citation>
    <scope>NUCLEOTIDE SEQUENCE [LARGE SCALE GENOMIC DNA]</scope>
</reference>
<proteinExistence type="predicted"/>
<evidence type="ECO:0000313" key="2">
    <source>
        <dbReference type="EMBL" id="CAK0872908.1"/>
    </source>
</evidence>
<accession>A0ABN9VI50</accession>
<evidence type="ECO:0000313" key="3">
    <source>
        <dbReference type="Proteomes" id="UP001189429"/>
    </source>
</evidence>
<organism evidence="2 3">
    <name type="scientific">Prorocentrum cordatum</name>
    <dbReference type="NCBI Taxonomy" id="2364126"/>
    <lineage>
        <taxon>Eukaryota</taxon>
        <taxon>Sar</taxon>
        <taxon>Alveolata</taxon>
        <taxon>Dinophyceae</taxon>
        <taxon>Prorocentrales</taxon>
        <taxon>Prorocentraceae</taxon>
        <taxon>Prorocentrum</taxon>
    </lineage>
</organism>
<evidence type="ECO:0008006" key="4">
    <source>
        <dbReference type="Google" id="ProtNLM"/>
    </source>
</evidence>
<feature type="region of interest" description="Disordered" evidence="1">
    <location>
        <begin position="56"/>
        <end position="79"/>
    </location>
</feature>
<evidence type="ECO:0000256" key="1">
    <source>
        <dbReference type="SAM" id="MobiDB-lite"/>
    </source>
</evidence>
<name>A0ABN9VI50_9DINO</name>
<dbReference type="Proteomes" id="UP001189429">
    <property type="component" value="Unassembled WGS sequence"/>
</dbReference>
<comment type="caution">
    <text evidence="2">The sequence shown here is derived from an EMBL/GenBank/DDBJ whole genome shotgun (WGS) entry which is preliminary data.</text>
</comment>